<dbReference type="EMBL" id="CP001682">
    <property type="protein sequence ID" value="ACU94815.1"/>
    <property type="molecule type" value="Genomic_DNA"/>
</dbReference>
<keyword evidence="3" id="KW-1185">Reference proteome</keyword>
<feature type="domain" description="FdhE central" evidence="1">
    <location>
        <begin position="188"/>
        <end position="226"/>
    </location>
</feature>
<proteinExistence type="predicted"/>
<evidence type="ECO:0000313" key="3">
    <source>
        <dbReference type="Proteomes" id="UP000000954"/>
    </source>
</evidence>
<dbReference type="AlphaFoldDB" id="C7MPH5"/>
<dbReference type="OrthoDB" id="9811074at2"/>
<organism evidence="2 3">
    <name type="scientific">Cryptobacterium curtum (strain ATCC 700683 / DSM 15641 / CCUG 43107 / 12-3)</name>
    <dbReference type="NCBI Taxonomy" id="469378"/>
    <lineage>
        <taxon>Bacteria</taxon>
        <taxon>Bacillati</taxon>
        <taxon>Actinomycetota</taxon>
        <taxon>Coriobacteriia</taxon>
        <taxon>Eggerthellales</taxon>
        <taxon>Eggerthellaceae</taxon>
        <taxon>Cryptobacterium</taxon>
    </lineage>
</organism>
<evidence type="ECO:0000313" key="2">
    <source>
        <dbReference type="EMBL" id="ACU94815.1"/>
    </source>
</evidence>
<sequence>MDSKLVHAAVAAYQEEADPAETSRLAFFEGLLDIQQERADFVAAQNGWHAPEAAQIVALYRAPEGVFSQVPVALDAADFAQTCQQIASYMADHAGLDDAATRALQAFDWNAFCARVDLVRAGTDPASFIEETLAHIDSFDVSADLPANVLMMVPAFALRAHLQPAAEAAVAAYQDADDHHSFERSVDCPVCGSPATASWVGESAASDGRGRMQYCAMCGTQWNFDRIRCGNCGTRSTSHLHYFNVAGDPAHRLQRCDDCGGYQRVVFREDMKVQPFAMEVEDVVMARLDEIAHDPRFQNAPTYDV</sequence>
<dbReference type="PANTHER" id="PTHR37689">
    <property type="entry name" value="PROTEIN FDHE"/>
    <property type="match status" value="1"/>
</dbReference>
<dbReference type="GO" id="GO:0008199">
    <property type="term" value="F:ferric iron binding"/>
    <property type="evidence" value="ECO:0007669"/>
    <property type="project" value="TreeGrafter"/>
</dbReference>
<dbReference type="SUPFAM" id="SSF144020">
    <property type="entry name" value="FdhE-like"/>
    <property type="match status" value="1"/>
</dbReference>
<accession>C7MPH5</accession>
<reference evidence="2 3" key="1">
    <citation type="journal article" date="2009" name="Stand. Genomic Sci.">
        <title>Complete genome sequence of Cryptobacterium curtum type strain (12-3).</title>
        <authorList>
            <person name="Mavrommatis K."/>
            <person name="Pukall R."/>
            <person name="Rohde C."/>
            <person name="Chen F."/>
            <person name="Sims D."/>
            <person name="Brettin T."/>
            <person name="Kuske C."/>
            <person name="Detter J.C."/>
            <person name="Han C."/>
            <person name="Lapidus A."/>
            <person name="Copeland A."/>
            <person name="Glavina Del Rio T."/>
            <person name="Nolan M."/>
            <person name="Lucas S."/>
            <person name="Tice H."/>
            <person name="Cheng J.F."/>
            <person name="Bruce D."/>
            <person name="Goodwin L."/>
            <person name="Pitluck S."/>
            <person name="Ovchinnikova G."/>
            <person name="Pati A."/>
            <person name="Ivanova N."/>
            <person name="Chen A."/>
            <person name="Palaniappan K."/>
            <person name="Chain P."/>
            <person name="D'haeseleer P."/>
            <person name="Goker M."/>
            <person name="Bristow J."/>
            <person name="Eisen J.A."/>
            <person name="Markowitz V."/>
            <person name="Hugenholtz P."/>
            <person name="Rohde M."/>
            <person name="Klenk H.P."/>
            <person name="Kyrpides N.C."/>
        </authorList>
    </citation>
    <scope>NUCLEOTIDE SEQUENCE [LARGE SCALE GENOMIC DNA]</scope>
    <source>
        <strain evidence="3">ATCC 700683 / DSM 15641 / 12-3</strain>
    </source>
</reference>
<dbReference type="Gene3D" id="3.90.1670.10">
    <property type="entry name" value="FdhE-like domain"/>
    <property type="match status" value="1"/>
</dbReference>
<dbReference type="RefSeq" id="WP_015778678.1">
    <property type="nucleotide sequence ID" value="NC_013170.1"/>
</dbReference>
<gene>
    <name evidence="2" type="ordered locus">Ccur_11250</name>
</gene>
<dbReference type="InterPro" id="IPR056797">
    <property type="entry name" value="FdhE_central"/>
</dbReference>
<protein>
    <submittedName>
        <fullName evidence="2">Uncharacterized protein involved in formate dehydrogenase formation</fullName>
    </submittedName>
</protein>
<dbReference type="STRING" id="469378.Ccur_11250"/>
<dbReference type="eggNOG" id="COG3058">
    <property type="taxonomic scope" value="Bacteria"/>
</dbReference>
<dbReference type="Pfam" id="PF24859">
    <property type="entry name" value="FdhE_central"/>
    <property type="match status" value="1"/>
</dbReference>
<dbReference type="KEGG" id="ccu:Ccur_11250"/>
<name>C7MPH5_CRYCD</name>
<dbReference type="InterPro" id="IPR006452">
    <property type="entry name" value="Formate_DH_accessory"/>
</dbReference>
<dbReference type="GO" id="GO:0005829">
    <property type="term" value="C:cytosol"/>
    <property type="evidence" value="ECO:0007669"/>
    <property type="project" value="TreeGrafter"/>
</dbReference>
<dbReference type="GO" id="GO:0051604">
    <property type="term" value="P:protein maturation"/>
    <property type="evidence" value="ECO:0007669"/>
    <property type="project" value="TreeGrafter"/>
</dbReference>
<dbReference type="Proteomes" id="UP000000954">
    <property type="component" value="Chromosome"/>
</dbReference>
<dbReference type="CDD" id="cd16341">
    <property type="entry name" value="FdhE"/>
    <property type="match status" value="1"/>
</dbReference>
<evidence type="ECO:0000259" key="1">
    <source>
        <dbReference type="Pfam" id="PF24859"/>
    </source>
</evidence>
<dbReference type="HOGENOM" id="CLU_915059_0_0_11"/>
<dbReference type="InterPro" id="IPR024064">
    <property type="entry name" value="FdhE-like_sf"/>
</dbReference>
<dbReference type="PANTHER" id="PTHR37689:SF1">
    <property type="entry name" value="PROTEIN FDHE"/>
    <property type="match status" value="1"/>
</dbReference>